<dbReference type="AlphaFoldDB" id="A0AAV9GDL0"/>
<name>A0AAV9GDL0_9PEZI</name>
<dbReference type="Proteomes" id="UP001321760">
    <property type="component" value="Unassembled WGS sequence"/>
</dbReference>
<protein>
    <recommendedName>
        <fullName evidence="3">F-box domain-containing protein</fullName>
    </recommendedName>
</protein>
<reference evidence="1" key="1">
    <citation type="journal article" date="2023" name="Mol. Phylogenet. Evol.">
        <title>Genome-scale phylogeny and comparative genomics of the fungal order Sordariales.</title>
        <authorList>
            <person name="Hensen N."/>
            <person name="Bonometti L."/>
            <person name="Westerberg I."/>
            <person name="Brannstrom I.O."/>
            <person name="Guillou S."/>
            <person name="Cros-Aarteil S."/>
            <person name="Calhoun S."/>
            <person name="Haridas S."/>
            <person name="Kuo A."/>
            <person name="Mondo S."/>
            <person name="Pangilinan J."/>
            <person name="Riley R."/>
            <person name="LaButti K."/>
            <person name="Andreopoulos B."/>
            <person name="Lipzen A."/>
            <person name="Chen C."/>
            <person name="Yan M."/>
            <person name="Daum C."/>
            <person name="Ng V."/>
            <person name="Clum A."/>
            <person name="Steindorff A."/>
            <person name="Ohm R.A."/>
            <person name="Martin F."/>
            <person name="Silar P."/>
            <person name="Natvig D.O."/>
            <person name="Lalanne C."/>
            <person name="Gautier V."/>
            <person name="Ament-Velasquez S.L."/>
            <person name="Kruys A."/>
            <person name="Hutchinson M.I."/>
            <person name="Powell A.J."/>
            <person name="Barry K."/>
            <person name="Miller A.N."/>
            <person name="Grigoriev I.V."/>
            <person name="Debuchy R."/>
            <person name="Gladieux P."/>
            <person name="Hiltunen Thoren M."/>
            <person name="Johannesson H."/>
        </authorList>
    </citation>
    <scope>NUCLEOTIDE SEQUENCE</scope>
    <source>
        <strain evidence="1">PSN243</strain>
    </source>
</reference>
<dbReference type="EMBL" id="MU865959">
    <property type="protein sequence ID" value="KAK4446184.1"/>
    <property type="molecule type" value="Genomic_DNA"/>
</dbReference>
<comment type="caution">
    <text evidence="1">The sequence shown here is derived from an EMBL/GenBank/DDBJ whole genome shotgun (WGS) entry which is preliminary data.</text>
</comment>
<reference evidence="1" key="2">
    <citation type="submission" date="2023-05" db="EMBL/GenBank/DDBJ databases">
        <authorList>
            <consortium name="Lawrence Berkeley National Laboratory"/>
            <person name="Steindorff A."/>
            <person name="Hensen N."/>
            <person name="Bonometti L."/>
            <person name="Westerberg I."/>
            <person name="Brannstrom I.O."/>
            <person name="Guillou S."/>
            <person name="Cros-Aarteil S."/>
            <person name="Calhoun S."/>
            <person name="Haridas S."/>
            <person name="Kuo A."/>
            <person name="Mondo S."/>
            <person name="Pangilinan J."/>
            <person name="Riley R."/>
            <person name="Labutti K."/>
            <person name="Andreopoulos B."/>
            <person name="Lipzen A."/>
            <person name="Chen C."/>
            <person name="Yanf M."/>
            <person name="Daum C."/>
            <person name="Ng V."/>
            <person name="Clum A."/>
            <person name="Ohm R."/>
            <person name="Martin F."/>
            <person name="Silar P."/>
            <person name="Natvig D."/>
            <person name="Lalanne C."/>
            <person name="Gautier V."/>
            <person name="Ament-Velasquez S.L."/>
            <person name="Kruys A."/>
            <person name="Hutchinson M.I."/>
            <person name="Powell A.J."/>
            <person name="Barry K."/>
            <person name="Miller A.N."/>
            <person name="Grigoriev I.V."/>
            <person name="Debuchy R."/>
            <person name="Gladieux P."/>
            <person name="Thoren M.H."/>
            <person name="Johannesson H."/>
        </authorList>
    </citation>
    <scope>NUCLEOTIDE SEQUENCE</scope>
    <source>
        <strain evidence="1">PSN243</strain>
    </source>
</reference>
<organism evidence="1 2">
    <name type="scientific">Podospora aff. communis PSN243</name>
    <dbReference type="NCBI Taxonomy" id="3040156"/>
    <lineage>
        <taxon>Eukaryota</taxon>
        <taxon>Fungi</taxon>
        <taxon>Dikarya</taxon>
        <taxon>Ascomycota</taxon>
        <taxon>Pezizomycotina</taxon>
        <taxon>Sordariomycetes</taxon>
        <taxon>Sordariomycetidae</taxon>
        <taxon>Sordariales</taxon>
        <taxon>Podosporaceae</taxon>
        <taxon>Podospora</taxon>
    </lineage>
</organism>
<sequence length="487" mass="56031">MAVPSSDQNQTMTTVAPMMAQNQTNIRAAPPGSASAKFPAEIWLLIASQFCPHCQLGDECHLVLNRAQCMARRATLMNLALACRKTQSVAQEHLFHHVPFSQIMFPLHPGSGSVNFTVGNRNRLDLLQQTLREFPAIAEKIRVLQLDPSTWNTVRSRQKLEVLAQWLRCQAQDPRVLWRWYNEHFPLDMRECLFTIHNPTVGFTTRHLKHLLRCYPTITHFAYWPSTRLKGPNRRYWIDYFDPHFEPQIDPTWTDEEITAYHVLHRPPIPAYFEVFQPVLPNLNSLLIESAGPFDGTSSLSPLFGFSPSLKELYLGANAHFHNRDVPPELQPALNPNAVVTIPPALGLFLVLPEFLEHLCIFGLNMELPSADHARYELRQLSDAVSVDMIKELRKLTIRPIVMKRTTTFKTNERSYVLDRNLAVEGRKTWVEMETGGLKSWFEGTGVEVVVELDWETDEWARKRMWVDWGLAEANRENEDGWAEMED</sequence>
<gene>
    <name evidence="1" type="ORF">QBC34DRAFT_497114</name>
</gene>
<evidence type="ECO:0008006" key="3">
    <source>
        <dbReference type="Google" id="ProtNLM"/>
    </source>
</evidence>
<evidence type="ECO:0000313" key="1">
    <source>
        <dbReference type="EMBL" id="KAK4446184.1"/>
    </source>
</evidence>
<evidence type="ECO:0000313" key="2">
    <source>
        <dbReference type="Proteomes" id="UP001321760"/>
    </source>
</evidence>
<proteinExistence type="predicted"/>
<keyword evidence="2" id="KW-1185">Reference proteome</keyword>
<accession>A0AAV9GDL0</accession>